<organism evidence="2 3">
    <name type="scientific">Saccharomonospora azurea NA-128</name>
    <dbReference type="NCBI Taxonomy" id="882081"/>
    <lineage>
        <taxon>Bacteria</taxon>
        <taxon>Bacillati</taxon>
        <taxon>Actinomycetota</taxon>
        <taxon>Actinomycetes</taxon>
        <taxon>Pseudonocardiales</taxon>
        <taxon>Pseudonocardiaceae</taxon>
        <taxon>Saccharomonospora</taxon>
    </lineage>
</organism>
<keyword evidence="1" id="KW-0812">Transmembrane</keyword>
<feature type="transmembrane region" description="Helical" evidence="1">
    <location>
        <begin position="12"/>
        <end position="29"/>
    </location>
</feature>
<dbReference type="EMBL" id="CM001466">
    <property type="protein sequence ID" value="EHY90566.1"/>
    <property type="molecule type" value="Genomic_DNA"/>
</dbReference>
<gene>
    <name evidence="2" type="ORF">SacazDRAFT_03703</name>
</gene>
<dbReference type="HOGENOM" id="CLU_1093659_0_0_11"/>
<feature type="transmembrane region" description="Helical" evidence="1">
    <location>
        <begin position="36"/>
        <end position="58"/>
    </location>
</feature>
<feature type="transmembrane region" description="Helical" evidence="1">
    <location>
        <begin position="130"/>
        <end position="155"/>
    </location>
</feature>
<name>H8G9R3_9PSEU</name>
<dbReference type="OrthoDB" id="3701026at2"/>
<sequence length="254" mass="27285">MQPDYSTLITQGLITLVPAAGLVLTLLAARKLTRPTVWLVGTGSVILVTTNLLWLLWGAGFVLPTQPSRHVLGKLYEAGMQLLPLAEAVGLAVLIGAALRNRERPPAAKPELDGSESERKSKSPFFRKTITMPAWVIISVAAAGVGSAVAIAAVIPTDDALPRLVRGAVVSHSDDGTSFVFVEDGTDGPPQTYPLHSRFWIDHTGAQRNDGKPACLQPDITTPRRAELAILDIKGSRDHNFGDFPYLLSIHCLE</sequence>
<accession>H8G9R3</accession>
<feature type="transmembrane region" description="Helical" evidence="1">
    <location>
        <begin position="78"/>
        <end position="99"/>
    </location>
</feature>
<evidence type="ECO:0000256" key="1">
    <source>
        <dbReference type="SAM" id="Phobius"/>
    </source>
</evidence>
<keyword evidence="1" id="KW-0472">Membrane</keyword>
<keyword evidence="3" id="KW-1185">Reference proteome</keyword>
<dbReference type="AlphaFoldDB" id="H8G9R3"/>
<proteinExistence type="predicted"/>
<keyword evidence="1" id="KW-1133">Transmembrane helix</keyword>
<dbReference type="Proteomes" id="UP000004705">
    <property type="component" value="Chromosome"/>
</dbReference>
<dbReference type="RefSeq" id="WP_005444044.1">
    <property type="nucleotide sequence ID" value="NZ_CM001466.1"/>
</dbReference>
<evidence type="ECO:0000313" key="3">
    <source>
        <dbReference type="Proteomes" id="UP000004705"/>
    </source>
</evidence>
<reference evidence="2 3" key="1">
    <citation type="journal article" date="2012" name="Stand. Genomic Sci.">
        <title>Genome sequence of the soil bacterium Saccharomonospora azurea type strain (NA-128(T)).</title>
        <authorList>
            <person name="Klenk H.P."/>
            <person name="Held B."/>
            <person name="Lucas S."/>
            <person name="Lapidus A."/>
            <person name="Copeland A."/>
            <person name="Hammon N."/>
            <person name="Pitluck S."/>
            <person name="Goodwin L.A."/>
            <person name="Han C."/>
            <person name="Tapia R."/>
            <person name="Brambilla E.M."/>
            <person name="Potter G."/>
            <person name="Land M."/>
            <person name="Ivanova N."/>
            <person name="Rohde M."/>
            <person name="Goker M."/>
            <person name="Detter J.C."/>
            <person name="Kyrpides N.C."/>
            <person name="Woyke T."/>
        </authorList>
    </citation>
    <scope>NUCLEOTIDE SEQUENCE [LARGE SCALE GENOMIC DNA]</scope>
    <source>
        <strain evidence="2 3">NA-128</strain>
    </source>
</reference>
<protein>
    <submittedName>
        <fullName evidence="2">Uncharacterized protein</fullName>
    </submittedName>
</protein>
<evidence type="ECO:0000313" key="2">
    <source>
        <dbReference type="EMBL" id="EHY90566.1"/>
    </source>
</evidence>